<dbReference type="InterPro" id="IPR017871">
    <property type="entry name" value="ABC_transporter-like_CS"/>
</dbReference>
<dbReference type="InterPro" id="IPR050093">
    <property type="entry name" value="ABC_SmlMolc_Importer"/>
</dbReference>
<proteinExistence type="predicted"/>
<dbReference type="STRING" id="767452.AVL62_11465"/>
<dbReference type="SUPFAM" id="SSF52540">
    <property type="entry name" value="P-loop containing nucleoside triphosphate hydrolases"/>
    <property type="match status" value="1"/>
</dbReference>
<dbReference type="SMART" id="SM00382">
    <property type="entry name" value="AAA"/>
    <property type="match status" value="1"/>
</dbReference>
<dbReference type="Pfam" id="PF00005">
    <property type="entry name" value="ABC_tran"/>
    <property type="match status" value="1"/>
</dbReference>
<dbReference type="OrthoDB" id="9112331at2"/>
<dbReference type="InterPro" id="IPR003439">
    <property type="entry name" value="ABC_transporter-like_ATP-bd"/>
</dbReference>
<dbReference type="Gene3D" id="2.40.50.100">
    <property type="match status" value="1"/>
</dbReference>
<gene>
    <name evidence="8" type="ORF">AVL62_11465</name>
</gene>
<keyword evidence="2 5" id="KW-0500">Molybdenum</keyword>
<dbReference type="Gene3D" id="3.40.50.300">
    <property type="entry name" value="P-loop containing nucleotide triphosphate hydrolases"/>
    <property type="match status" value="1"/>
</dbReference>
<name>A0A0W8IA30_9MICO</name>
<keyword evidence="4 8" id="KW-0067">ATP-binding</keyword>
<evidence type="ECO:0000256" key="4">
    <source>
        <dbReference type="ARBA" id="ARBA00022840"/>
    </source>
</evidence>
<dbReference type="InterPro" id="IPR004606">
    <property type="entry name" value="Mop_domain"/>
</dbReference>
<dbReference type="EMBL" id="LQBL01000011">
    <property type="protein sequence ID" value="KUG56758.1"/>
    <property type="molecule type" value="Genomic_DNA"/>
</dbReference>
<evidence type="ECO:0000256" key="2">
    <source>
        <dbReference type="ARBA" id="ARBA00022505"/>
    </source>
</evidence>
<dbReference type="PANTHER" id="PTHR42781:SF4">
    <property type="entry name" value="SPERMIDINE_PUTRESCINE IMPORT ATP-BINDING PROTEIN POTA"/>
    <property type="match status" value="1"/>
</dbReference>
<dbReference type="RefSeq" id="WP_058890506.1">
    <property type="nucleotide sequence ID" value="NZ_LQBL01000011.1"/>
</dbReference>
<accession>A0A0W8IA30</accession>
<dbReference type="InterPro" id="IPR005116">
    <property type="entry name" value="Transp-assoc_OB_typ1"/>
</dbReference>
<dbReference type="GO" id="GO:0015689">
    <property type="term" value="P:molybdate ion transport"/>
    <property type="evidence" value="ECO:0007669"/>
    <property type="project" value="InterPro"/>
</dbReference>
<organism evidence="8 9">
    <name type="scientific">Serinicoccus chungangensis</name>
    <dbReference type="NCBI Taxonomy" id="767452"/>
    <lineage>
        <taxon>Bacteria</taxon>
        <taxon>Bacillati</taxon>
        <taxon>Actinomycetota</taxon>
        <taxon>Actinomycetes</taxon>
        <taxon>Micrococcales</taxon>
        <taxon>Ornithinimicrobiaceae</taxon>
        <taxon>Serinicoccus</taxon>
    </lineage>
</organism>
<evidence type="ECO:0000256" key="3">
    <source>
        <dbReference type="ARBA" id="ARBA00022741"/>
    </source>
</evidence>
<evidence type="ECO:0000259" key="7">
    <source>
        <dbReference type="PROSITE" id="PS51866"/>
    </source>
</evidence>
<evidence type="ECO:0000256" key="1">
    <source>
        <dbReference type="ARBA" id="ARBA00022448"/>
    </source>
</evidence>
<keyword evidence="1" id="KW-0813">Transport</keyword>
<dbReference type="PROSITE" id="PS50893">
    <property type="entry name" value="ABC_TRANSPORTER_2"/>
    <property type="match status" value="1"/>
</dbReference>
<sequence>MSGLTADLRVHRGEHVVEARLDAPAGVSALLGPNGSGKTTLLLALAGLLHAERAVVEVAGRTWAGDGVDLPPARRSVGLVLADPVLFGHLSLLDNVAFGPRSRGMPRRAARARAREELDRVGLGELLRRRPAQVSSGQAQRVALARALATDPDVLLLDEPLSALDSQTRSRTRADLATRLRAYPGVTLMTTHDPLDALTLADRLLFLEEGRVTQTGTPAEVVARPRTAYVASLVGLNLLTGTLVDQEGWAVELLSDGGRPGGRLVLAEAPEGASVGEQVWASVNPAAVALFSQRPQTSARNLWLLQVESVTVTGQRARVHLTGDVDLVAEVTLGAVAALDVQRGRELWAAVKATEIHAYPA</sequence>
<dbReference type="Pfam" id="PF03459">
    <property type="entry name" value="TOBE"/>
    <property type="match status" value="1"/>
</dbReference>
<dbReference type="PROSITE" id="PS51866">
    <property type="entry name" value="MOP"/>
    <property type="match status" value="1"/>
</dbReference>
<dbReference type="PROSITE" id="PS00211">
    <property type="entry name" value="ABC_TRANSPORTER_1"/>
    <property type="match status" value="1"/>
</dbReference>
<reference evidence="8 9" key="1">
    <citation type="submission" date="2015-12" db="EMBL/GenBank/DDBJ databases">
        <title>Serinicoccus chungangenesis strain CD08_5 genome sequencing and assembly.</title>
        <authorList>
            <person name="Chander A.M."/>
            <person name="Kaur G."/>
            <person name="Nair G.R."/>
            <person name="Dhawan D.K."/>
            <person name="Kochhar R.K."/>
            <person name="Mayilraj S."/>
            <person name="Bhadada S.K."/>
        </authorList>
    </citation>
    <scope>NUCLEOTIDE SEQUENCE [LARGE SCALE GENOMIC DNA]</scope>
    <source>
        <strain evidence="8 9">CD08_5</strain>
    </source>
</reference>
<dbReference type="InterPro" id="IPR027417">
    <property type="entry name" value="P-loop_NTPase"/>
</dbReference>
<dbReference type="Proteomes" id="UP000054837">
    <property type="component" value="Unassembled WGS sequence"/>
</dbReference>
<evidence type="ECO:0000313" key="8">
    <source>
        <dbReference type="EMBL" id="KUG56758.1"/>
    </source>
</evidence>
<dbReference type="InterPro" id="IPR003593">
    <property type="entry name" value="AAA+_ATPase"/>
</dbReference>
<keyword evidence="9" id="KW-1185">Reference proteome</keyword>
<evidence type="ECO:0000256" key="5">
    <source>
        <dbReference type="PROSITE-ProRule" id="PRU01213"/>
    </source>
</evidence>
<evidence type="ECO:0000313" key="9">
    <source>
        <dbReference type="Proteomes" id="UP000054837"/>
    </source>
</evidence>
<feature type="domain" description="ABC transporter" evidence="6">
    <location>
        <begin position="1"/>
        <end position="234"/>
    </location>
</feature>
<comment type="caution">
    <text evidence="8">The sequence shown here is derived from an EMBL/GenBank/DDBJ whole genome shotgun (WGS) entry which is preliminary data.</text>
</comment>
<dbReference type="PANTHER" id="PTHR42781">
    <property type="entry name" value="SPERMIDINE/PUTRESCINE IMPORT ATP-BINDING PROTEIN POTA"/>
    <property type="match status" value="1"/>
</dbReference>
<dbReference type="GO" id="GO:0005524">
    <property type="term" value="F:ATP binding"/>
    <property type="evidence" value="ECO:0007669"/>
    <property type="project" value="UniProtKB-KW"/>
</dbReference>
<dbReference type="GO" id="GO:0016887">
    <property type="term" value="F:ATP hydrolysis activity"/>
    <property type="evidence" value="ECO:0007669"/>
    <property type="project" value="InterPro"/>
</dbReference>
<dbReference type="SUPFAM" id="SSF50331">
    <property type="entry name" value="MOP-like"/>
    <property type="match status" value="1"/>
</dbReference>
<feature type="domain" description="Mop" evidence="7">
    <location>
        <begin position="296"/>
        <end position="360"/>
    </location>
</feature>
<evidence type="ECO:0000259" key="6">
    <source>
        <dbReference type="PROSITE" id="PS50893"/>
    </source>
</evidence>
<dbReference type="InterPro" id="IPR008995">
    <property type="entry name" value="Mo/tungstate-bd_C_term_dom"/>
</dbReference>
<dbReference type="AlphaFoldDB" id="A0A0W8IA30"/>
<protein>
    <submittedName>
        <fullName evidence="8">ABC transporter ATP-binding protein</fullName>
    </submittedName>
</protein>
<keyword evidence="3" id="KW-0547">Nucleotide-binding</keyword>